<dbReference type="Pfam" id="PF25893">
    <property type="entry name" value="HH_CzcB"/>
    <property type="match status" value="1"/>
</dbReference>
<organism evidence="7 8">
    <name type="scientific">Muricoccus vinaceus</name>
    <dbReference type="NCBI Taxonomy" id="424704"/>
    <lineage>
        <taxon>Bacteria</taxon>
        <taxon>Pseudomonadati</taxon>
        <taxon>Pseudomonadota</taxon>
        <taxon>Alphaproteobacteria</taxon>
        <taxon>Acetobacterales</taxon>
        <taxon>Roseomonadaceae</taxon>
        <taxon>Muricoccus</taxon>
    </lineage>
</organism>
<dbReference type="SUPFAM" id="SSF111369">
    <property type="entry name" value="HlyD-like secretion proteins"/>
    <property type="match status" value="1"/>
</dbReference>
<dbReference type="InterPro" id="IPR058792">
    <property type="entry name" value="Beta-barrel_RND_2"/>
</dbReference>
<feature type="domain" description="CzcB-like alpha-helical hairpin" evidence="3">
    <location>
        <begin position="76"/>
        <end position="134"/>
    </location>
</feature>
<dbReference type="EMBL" id="JBHLVZ010000069">
    <property type="protein sequence ID" value="MFC0387707.1"/>
    <property type="molecule type" value="Genomic_DNA"/>
</dbReference>
<sequence length="345" mass="37495">MTEADAERARIRVLAVTRRAVARQVQVPGTIIPNGDRLVRVPTRVAGLVAELRKRPGEQVAAGEVLAVIESREAADAKAEYLAALRVDQLSSAIYQRERRLWERRITAEQDLLRARAEAEGTRIRVDLAQQKLATLGLSVEQIRGLPRQPTSALSHMEVRAPISGRVSERSVDLGGAVTAETQAFTVVDLSVVWVEMAVPSTELAFVQEGQSVTVTGPQPELRGDAKLIFISPALDNQTRSARAVAEMVNPEGAWRPGIFVNVTVQAGRPGTGLVIPREAIQTVAGGPVVFVRTPDGFERRPVRLGASDDRNTEVLSGLDENERIAASNTFLLKAELAKVESERE</sequence>
<evidence type="ECO:0000256" key="1">
    <source>
        <dbReference type="ARBA" id="ARBA00009477"/>
    </source>
</evidence>
<dbReference type="Gene3D" id="2.40.50.100">
    <property type="match status" value="1"/>
</dbReference>
<dbReference type="PANTHER" id="PTHR30097">
    <property type="entry name" value="CATION EFFLUX SYSTEM PROTEIN CUSB"/>
    <property type="match status" value="1"/>
</dbReference>
<comment type="caution">
    <text evidence="7">The sequence shown here is derived from an EMBL/GenBank/DDBJ whole genome shotgun (WGS) entry which is preliminary data.</text>
</comment>
<accession>A0ABV6IVW0</accession>
<dbReference type="PANTHER" id="PTHR30097:SF4">
    <property type="entry name" value="SLR6042 PROTEIN"/>
    <property type="match status" value="1"/>
</dbReference>
<evidence type="ECO:0000259" key="5">
    <source>
        <dbReference type="Pfam" id="PF25973"/>
    </source>
</evidence>
<dbReference type="InterPro" id="IPR058647">
    <property type="entry name" value="BSH_CzcB-like"/>
</dbReference>
<keyword evidence="8" id="KW-1185">Reference proteome</keyword>
<dbReference type="Gene3D" id="2.40.420.20">
    <property type="match status" value="1"/>
</dbReference>
<gene>
    <name evidence="7" type="ORF">ACFFIC_19490</name>
</gene>
<evidence type="ECO:0000259" key="3">
    <source>
        <dbReference type="Pfam" id="PF25893"/>
    </source>
</evidence>
<reference evidence="7 8" key="1">
    <citation type="submission" date="2024-09" db="EMBL/GenBank/DDBJ databases">
        <authorList>
            <person name="Sun Q."/>
            <person name="Mori K."/>
        </authorList>
    </citation>
    <scope>NUCLEOTIDE SEQUENCE [LARGE SCALE GENOMIC DNA]</scope>
    <source>
        <strain evidence="7 8">CCM 7468</strain>
    </source>
</reference>
<comment type="similarity">
    <text evidence="1">Belongs to the membrane fusion protein (MFP) (TC 8.A.1) family.</text>
</comment>
<feature type="domain" description="CzcB-like C-terminal circularly permuted SH3-like" evidence="6">
    <location>
        <begin position="275"/>
        <end position="334"/>
    </location>
</feature>
<evidence type="ECO:0000313" key="7">
    <source>
        <dbReference type="EMBL" id="MFC0387707.1"/>
    </source>
</evidence>
<keyword evidence="2" id="KW-0813">Transport</keyword>
<evidence type="ECO:0000259" key="6">
    <source>
        <dbReference type="Pfam" id="PF25975"/>
    </source>
</evidence>
<name>A0ABV6IVW0_9PROT</name>
<dbReference type="Gene3D" id="2.40.30.170">
    <property type="match status" value="1"/>
</dbReference>
<dbReference type="NCBIfam" id="TIGR01730">
    <property type="entry name" value="RND_mfp"/>
    <property type="match status" value="1"/>
</dbReference>
<dbReference type="InterPro" id="IPR058648">
    <property type="entry name" value="HH_CzcB-like"/>
</dbReference>
<protein>
    <submittedName>
        <fullName evidence="7">Efflux RND transporter periplasmic adaptor subunit</fullName>
    </submittedName>
</protein>
<dbReference type="InterPro" id="IPR058649">
    <property type="entry name" value="CzcB_C"/>
</dbReference>
<dbReference type="Pfam" id="PF25973">
    <property type="entry name" value="BSH_CzcB"/>
    <property type="match status" value="1"/>
</dbReference>
<dbReference type="RefSeq" id="WP_377053418.1">
    <property type="nucleotide sequence ID" value="NZ_JBHLVZ010000069.1"/>
</dbReference>
<proteinExistence type="inferred from homology"/>
<evidence type="ECO:0000259" key="4">
    <source>
        <dbReference type="Pfam" id="PF25954"/>
    </source>
</evidence>
<evidence type="ECO:0000313" key="8">
    <source>
        <dbReference type="Proteomes" id="UP001589789"/>
    </source>
</evidence>
<feature type="domain" description="CzcB-like barrel-sandwich hybrid" evidence="5">
    <location>
        <begin position="38"/>
        <end position="189"/>
    </location>
</feature>
<dbReference type="InterPro" id="IPR006143">
    <property type="entry name" value="RND_pump_MFP"/>
</dbReference>
<feature type="domain" description="CusB-like beta-barrel" evidence="4">
    <location>
        <begin position="193"/>
        <end position="267"/>
    </location>
</feature>
<dbReference type="Pfam" id="PF25954">
    <property type="entry name" value="Beta-barrel_RND_2"/>
    <property type="match status" value="1"/>
</dbReference>
<dbReference type="Pfam" id="PF25975">
    <property type="entry name" value="CzcB_C"/>
    <property type="match status" value="1"/>
</dbReference>
<dbReference type="Proteomes" id="UP001589789">
    <property type="component" value="Unassembled WGS sequence"/>
</dbReference>
<evidence type="ECO:0000256" key="2">
    <source>
        <dbReference type="ARBA" id="ARBA00022448"/>
    </source>
</evidence>
<dbReference type="InterPro" id="IPR051909">
    <property type="entry name" value="MFP_Cation_Efflux"/>
</dbReference>